<dbReference type="Proteomes" id="UP000663570">
    <property type="component" value="Chromosome"/>
</dbReference>
<evidence type="ECO:0000313" key="11">
    <source>
        <dbReference type="Proteomes" id="UP000663570"/>
    </source>
</evidence>
<evidence type="ECO:0000256" key="5">
    <source>
        <dbReference type="ARBA" id="ARBA00022989"/>
    </source>
</evidence>
<dbReference type="PANTHER" id="PTHR42703">
    <property type="entry name" value="NADH DEHYDROGENASE"/>
    <property type="match status" value="1"/>
</dbReference>
<dbReference type="EMBL" id="CP071060">
    <property type="protein sequence ID" value="QSI78129.1"/>
    <property type="molecule type" value="Genomic_DNA"/>
</dbReference>
<evidence type="ECO:0000256" key="3">
    <source>
        <dbReference type="ARBA" id="ARBA00022475"/>
    </source>
</evidence>
<evidence type="ECO:0000256" key="4">
    <source>
        <dbReference type="ARBA" id="ARBA00022692"/>
    </source>
</evidence>
<gene>
    <name evidence="10" type="ORF">JY500_05660</name>
</gene>
<evidence type="ECO:0000313" key="10">
    <source>
        <dbReference type="EMBL" id="QSI78129.1"/>
    </source>
</evidence>
<feature type="transmembrane region" description="Helical" evidence="8">
    <location>
        <begin position="272"/>
        <end position="294"/>
    </location>
</feature>
<comment type="similarity">
    <text evidence="2">Belongs to the CPA3 antiporters (TC 2.A.63) subunit D family.</text>
</comment>
<feature type="transmembrane region" description="Helical" evidence="8">
    <location>
        <begin position="79"/>
        <end position="99"/>
    </location>
</feature>
<evidence type="ECO:0000256" key="1">
    <source>
        <dbReference type="ARBA" id="ARBA00004651"/>
    </source>
</evidence>
<dbReference type="InterPro" id="IPR001750">
    <property type="entry name" value="ND/Mrp_TM"/>
</dbReference>
<feature type="transmembrane region" description="Helical" evidence="8">
    <location>
        <begin position="130"/>
        <end position="151"/>
    </location>
</feature>
<dbReference type="PANTHER" id="PTHR42703:SF1">
    <property type="entry name" value="NA(+)_H(+) ANTIPORTER SUBUNIT D1"/>
    <property type="match status" value="1"/>
</dbReference>
<reference evidence="10 11" key="1">
    <citation type="submission" date="2021-02" db="EMBL/GenBank/DDBJ databases">
        <title>Niveibacterium changnyeongensis HC41.</title>
        <authorList>
            <person name="Kang M."/>
        </authorList>
    </citation>
    <scope>NUCLEOTIDE SEQUENCE [LARGE SCALE GENOMIC DNA]</scope>
    <source>
        <strain evidence="10 11">HC41</strain>
    </source>
</reference>
<accession>A0ABX7M8Q9</accession>
<feature type="transmembrane region" description="Helical" evidence="8">
    <location>
        <begin position="393"/>
        <end position="416"/>
    </location>
</feature>
<protein>
    <submittedName>
        <fullName evidence="10">Monovalent cation/H+ antiporter subunit D</fullName>
    </submittedName>
</protein>
<dbReference type="InterPro" id="IPR050586">
    <property type="entry name" value="CPA3_Na-H_Antiporter_D"/>
</dbReference>
<dbReference type="Pfam" id="PF00361">
    <property type="entry name" value="Proton_antipo_M"/>
    <property type="match status" value="1"/>
</dbReference>
<feature type="transmembrane region" description="Helical" evidence="8">
    <location>
        <begin position="243"/>
        <end position="260"/>
    </location>
</feature>
<feature type="transmembrane region" description="Helical" evidence="8">
    <location>
        <begin position="6"/>
        <end position="27"/>
    </location>
</feature>
<evidence type="ECO:0000256" key="8">
    <source>
        <dbReference type="SAM" id="Phobius"/>
    </source>
</evidence>
<feature type="transmembrane region" description="Helical" evidence="8">
    <location>
        <begin position="325"/>
        <end position="346"/>
    </location>
</feature>
<feature type="transmembrane region" description="Helical" evidence="8">
    <location>
        <begin position="428"/>
        <end position="448"/>
    </location>
</feature>
<dbReference type="RefSeq" id="WP_206255417.1">
    <property type="nucleotide sequence ID" value="NZ_CP071060.1"/>
</dbReference>
<sequence>MAFLSSAHLTIAPVALPLLSAILTLALPRFGRTLSLLGALATLAAAMALVTQAASGNDAVYLLGNWQAPFGIALLADRLSAWAVLATAWVLFGVLVFIVGGDQDRAAFTHPLFHVLWMGVNGAFLTADVFNLFVFFEVMLVGSYGLALLGAGPREAGATLRYVAINLAGSALFLIAAGLLYGVAGSLSFADLAQRLPALAPADQPLARAGAGLLAVVFLLKAAALPLSAWLPQTYGRISPVSAAAFTLLTKLGAYSLLRITSLWGPALDDGSFSNCVLLAGVGTMLLAGFGALASLSLTQVATWGVLGSSGFLLIVFNVGSLQTLAAGLMYLPASAASASALYLVADLHARGRLGNAKLWLLAAAVCAGGLPPAASFLAKIQALHGLLASSAFAWVAVALLLASLMLVIGFARAGLRAAGAVGGPAHCVERLALLWLCGGVVALTVFAAPVQRYALAAAAGLASPNAYVRAVLGARPVGVMP</sequence>
<evidence type="ECO:0000259" key="9">
    <source>
        <dbReference type="Pfam" id="PF00361"/>
    </source>
</evidence>
<feature type="transmembrane region" description="Helical" evidence="8">
    <location>
        <begin position="301"/>
        <end position="319"/>
    </location>
</feature>
<evidence type="ECO:0000256" key="7">
    <source>
        <dbReference type="RuleBase" id="RU000320"/>
    </source>
</evidence>
<keyword evidence="11" id="KW-1185">Reference proteome</keyword>
<feature type="transmembrane region" description="Helical" evidence="8">
    <location>
        <begin position="34"/>
        <end position="54"/>
    </location>
</feature>
<keyword evidence="3" id="KW-1003">Cell membrane</keyword>
<evidence type="ECO:0000256" key="6">
    <source>
        <dbReference type="ARBA" id="ARBA00023136"/>
    </source>
</evidence>
<feature type="transmembrane region" description="Helical" evidence="8">
    <location>
        <begin position="358"/>
        <end position="381"/>
    </location>
</feature>
<name>A0ABX7M8Q9_9RHOO</name>
<comment type="subcellular location">
    <subcellularLocation>
        <location evidence="1">Cell membrane</location>
        <topology evidence="1">Multi-pass membrane protein</topology>
    </subcellularLocation>
    <subcellularLocation>
        <location evidence="7">Membrane</location>
        <topology evidence="7">Multi-pass membrane protein</topology>
    </subcellularLocation>
</comment>
<feature type="domain" description="NADH:quinone oxidoreductase/Mrp antiporter transmembrane" evidence="9">
    <location>
        <begin position="128"/>
        <end position="400"/>
    </location>
</feature>
<feature type="transmembrane region" description="Helical" evidence="8">
    <location>
        <begin position="209"/>
        <end position="231"/>
    </location>
</feature>
<organism evidence="10 11">
    <name type="scientific">Niveibacterium microcysteis</name>
    <dbReference type="NCBI Taxonomy" id="2811415"/>
    <lineage>
        <taxon>Bacteria</taxon>
        <taxon>Pseudomonadati</taxon>
        <taxon>Pseudomonadota</taxon>
        <taxon>Betaproteobacteria</taxon>
        <taxon>Rhodocyclales</taxon>
        <taxon>Rhodocyclaceae</taxon>
        <taxon>Niveibacterium</taxon>
    </lineage>
</organism>
<feature type="transmembrane region" description="Helical" evidence="8">
    <location>
        <begin position="163"/>
        <end position="189"/>
    </location>
</feature>
<evidence type="ECO:0000256" key="2">
    <source>
        <dbReference type="ARBA" id="ARBA00005346"/>
    </source>
</evidence>
<proteinExistence type="inferred from homology"/>
<keyword evidence="6 8" id="KW-0472">Membrane</keyword>
<keyword evidence="4 7" id="KW-0812">Transmembrane</keyword>
<keyword evidence="5 8" id="KW-1133">Transmembrane helix</keyword>
<feature type="transmembrane region" description="Helical" evidence="8">
    <location>
        <begin position="106"/>
        <end position="124"/>
    </location>
</feature>